<proteinExistence type="predicted"/>
<accession>A0AAQ3X4Y5</accession>
<dbReference type="EMBL" id="CP144751">
    <property type="protein sequence ID" value="WVZ84986.1"/>
    <property type="molecule type" value="Genomic_DNA"/>
</dbReference>
<protein>
    <submittedName>
        <fullName evidence="1">Uncharacterized protein</fullName>
    </submittedName>
</protein>
<gene>
    <name evidence="1" type="ORF">U9M48_031951</name>
</gene>
<sequence>MQVPTYAKYLKDILNNKKPLPSTEIVHLTEECSATIIKRKDPGSPTISCSIGSQNVGTRIGDVKDPREAICNKLEADTWPPDHVPWRADHPSTHFSRATNRSNCQPTWGSKLSRWIN</sequence>
<dbReference type="AlphaFoldDB" id="A0AAQ3X4Y5"/>
<evidence type="ECO:0000313" key="1">
    <source>
        <dbReference type="EMBL" id="WVZ84986.1"/>
    </source>
</evidence>
<dbReference type="Proteomes" id="UP001341281">
    <property type="component" value="Chromosome 07"/>
</dbReference>
<keyword evidence="2" id="KW-1185">Reference proteome</keyword>
<name>A0AAQ3X4Y5_PASNO</name>
<organism evidence="1 2">
    <name type="scientific">Paspalum notatum var. saurae</name>
    <dbReference type="NCBI Taxonomy" id="547442"/>
    <lineage>
        <taxon>Eukaryota</taxon>
        <taxon>Viridiplantae</taxon>
        <taxon>Streptophyta</taxon>
        <taxon>Embryophyta</taxon>
        <taxon>Tracheophyta</taxon>
        <taxon>Spermatophyta</taxon>
        <taxon>Magnoliopsida</taxon>
        <taxon>Liliopsida</taxon>
        <taxon>Poales</taxon>
        <taxon>Poaceae</taxon>
        <taxon>PACMAD clade</taxon>
        <taxon>Panicoideae</taxon>
        <taxon>Andropogonodae</taxon>
        <taxon>Paspaleae</taxon>
        <taxon>Paspalinae</taxon>
        <taxon>Paspalum</taxon>
    </lineage>
</organism>
<evidence type="ECO:0000313" key="2">
    <source>
        <dbReference type="Proteomes" id="UP001341281"/>
    </source>
</evidence>
<reference evidence="1 2" key="1">
    <citation type="submission" date="2024-02" db="EMBL/GenBank/DDBJ databases">
        <title>High-quality chromosome-scale genome assembly of Pensacola bahiagrass (Paspalum notatum Flugge var. saurae).</title>
        <authorList>
            <person name="Vega J.M."/>
            <person name="Podio M."/>
            <person name="Orjuela J."/>
            <person name="Siena L.A."/>
            <person name="Pessino S.C."/>
            <person name="Combes M.C."/>
            <person name="Mariac C."/>
            <person name="Albertini E."/>
            <person name="Pupilli F."/>
            <person name="Ortiz J.P.A."/>
            <person name="Leblanc O."/>
        </authorList>
    </citation>
    <scope>NUCLEOTIDE SEQUENCE [LARGE SCALE GENOMIC DNA]</scope>
    <source>
        <strain evidence="1">R1</strain>
        <tissue evidence="1">Leaf</tissue>
    </source>
</reference>